<accession>A0A016U8J5</accession>
<evidence type="ECO:0000313" key="2">
    <source>
        <dbReference type="Proteomes" id="UP000024635"/>
    </source>
</evidence>
<name>A0A016U8J5_9BILA</name>
<sequence>MLFQSNECLRVPRKVEAMEVHAVDIEIIGEHTRAMGVLAKIMSLTNSEVCVSKRKELHEFWEKEDHLLQRRNNFACAMRATLQEKLDLEKFSKTIELDPLVPFFHHARFSDSPRNNRVMILKATSEILNMSPGDSFYQCFQNGIDIELQSITLRHVSPRLNDLGQH</sequence>
<dbReference type="EMBL" id="JARK01001388">
    <property type="protein sequence ID" value="EYC11172.1"/>
    <property type="molecule type" value="Genomic_DNA"/>
</dbReference>
<comment type="caution">
    <text evidence="1">The sequence shown here is derived from an EMBL/GenBank/DDBJ whole genome shotgun (WGS) entry which is preliminary data.</text>
</comment>
<organism evidence="1 2">
    <name type="scientific">Ancylostoma ceylanicum</name>
    <dbReference type="NCBI Taxonomy" id="53326"/>
    <lineage>
        <taxon>Eukaryota</taxon>
        <taxon>Metazoa</taxon>
        <taxon>Ecdysozoa</taxon>
        <taxon>Nematoda</taxon>
        <taxon>Chromadorea</taxon>
        <taxon>Rhabditida</taxon>
        <taxon>Rhabditina</taxon>
        <taxon>Rhabditomorpha</taxon>
        <taxon>Strongyloidea</taxon>
        <taxon>Ancylostomatidae</taxon>
        <taxon>Ancylostomatinae</taxon>
        <taxon>Ancylostoma</taxon>
    </lineage>
</organism>
<keyword evidence="2" id="KW-1185">Reference proteome</keyword>
<dbReference type="Proteomes" id="UP000024635">
    <property type="component" value="Unassembled WGS sequence"/>
</dbReference>
<reference evidence="2" key="1">
    <citation type="journal article" date="2015" name="Nat. Genet.">
        <title>The genome and transcriptome of the zoonotic hookworm Ancylostoma ceylanicum identify infection-specific gene families.</title>
        <authorList>
            <person name="Schwarz E.M."/>
            <person name="Hu Y."/>
            <person name="Antoshechkin I."/>
            <person name="Miller M.M."/>
            <person name="Sternberg P.W."/>
            <person name="Aroian R.V."/>
        </authorList>
    </citation>
    <scope>NUCLEOTIDE SEQUENCE</scope>
    <source>
        <strain evidence="2">HY135</strain>
    </source>
</reference>
<gene>
    <name evidence="1" type="primary">Acey_s0052.g2267</name>
    <name evidence="1" type="ORF">Y032_0052g2267</name>
</gene>
<evidence type="ECO:0000313" key="1">
    <source>
        <dbReference type="EMBL" id="EYC11172.1"/>
    </source>
</evidence>
<dbReference type="AlphaFoldDB" id="A0A016U8J5"/>
<protein>
    <submittedName>
        <fullName evidence="1">Uncharacterized protein</fullName>
    </submittedName>
</protein>
<proteinExistence type="predicted"/>
<dbReference type="OrthoDB" id="5872154at2759"/>